<dbReference type="HOGENOM" id="CLU_3234697_0_0_4"/>
<protein>
    <submittedName>
        <fullName evidence="1">Uncharacterized protein</fullName>
    </submittedName>
</protein>
<dbReference type="Proteomes" id="UP000027604">
    <property type="component" value="Chromosome I"/>
</dbReference>
<accession>W0V545</accession>
<keyword evidence="2" id="KW-1185">Reference proteome</keyword>
<gene>
    <name evidence="1" type="ORF">GJA_2357</name>
</gene>
<dbReference type="KEGG" id="jag:GJA_2357"/>
<sequence length="43" mass="5020">MFYIHSFCPPGWEHKGEASSFVEWIQKTQIEAAEFKAEEDGEE</sequence>
<reference evidence="1 2" key="1">
    <citation type="journal article" date="2015" name="Genome Announc.">
        <title>Genome Sequence of Mushroom Soft-Rot Pathogen Janthinobacterium agaricidamnosum.</title>
        <authorList>
            <person name="Graupner K."/>
            <person name="Lackner G."/>
            <person name="Hertweck C."/>
        </authorList>
    </citation>
    <scope>NUCLEOTIDE SEQUENCE [LARGE SCALE GENOMIC DNA]</scope>
    <source>
        <strain evidence="2">NBRC 102515 / DSM 9628</strain>
    </source>
</reference>
<evidence type="ECO:0000313" key="2">
    <source>
        <dbReference type="Proteomes" id="UP000027604"/>
    </source>
</evidence>
<evidence type="ECO:0000313" key="1">
    <source>
        <dbReference type="EMBL" id="CDG82991.1"/>
    </source>
</evidence>
<dbReference type="AlphaFoldDB" id="W0V545"/>
<name>W0V545_9BURK</name>
<proteinExistence type="predicted"/>
<organism evidence="1 2">
    <name type="scientific">Janthinobacterium agaricidamnosum NBRC 102515 = DSM 9628</name>
    <dbReference type="NCBI Taxonomy" id="1349767"/>
    <lineage>
        <taxon>Bacteria</taxon>
        <taxon>Pseudomonadati</taxon>
        <taxon>Pseudomonadota</taxon>
        <taxon>Betaproteobacteria</taxon>
        <taxon>Burkholderiales</taxon>
        <taxon>Oxalobacteraceae</taxon>
        <taxon>Janthinobacterium</taxon>
    </lineage>
</organism>
<dbReference type="EMBL" id="HG322949">
    <property type="protein sequence ID" value="CDG82991.1"/>
    <property type="molecule type" value="Genomic_DNA"/>
</dbReference>